<keyword evidence="1" id="KW-1133">Transmembrane helix</keyword>
<reference evidence="2 3" key="1">
    <citation type="submission" date="2020-08" db="EMBL/GenBank/DDBJ databases">
        <title>Oceanospirillum sp. nov. isolated from marine sediment.</title>
        <authorList>
            <person name="Ji X."/>
        </authorList>
    </citation>
    <scope>NUCLEOTIDE SEQUENCE [LARGE SCALE GENOMIC DNA]</scope>
    <source>
        <strain evidence="2 3">D5</strain>
    </source>
</reference>
<proteinExistence type="predicted"/>
<comment type="caution">
    <text evidence="2">The sequence shown here is derived from an EMBL/GenBank/DDBJ whole genome shotgun (WGS) entry which is preliminary data.</text>
</comment>
<sequence>MWITLYRQSDCTESKPPLWIGQDGAITLLMTLVLLVLVTGMTFALARLHLTEQEQNRSLRLTQELVYASDAALEYAIGWLNTSTVIPWMQADENGNAEPGDDMNLPVQPWTLSAVSFSLSARLTRRCLLPSETTPDQLCEQWLIDITATAISAADTSLTRTQFIRVLEDQNRHDFIRVPGSWRDW</sequence>
<keyword evidence="3" id="KW-1185">Reference proteome</keyword>
<protein>
    <recommendedName>
        <fullName evidence="4">Type 4 fimbrial biogenesis protein PilX N-terminal domain-containing protein</fullName>
    </recommendedName>
</protein>
<keyword evidence="1" id="KW-0812">Transmembrane</keyword>
<evidence type="ECO:0008006" key="4">
    <source>
        <dbReference type="Google" id="ProtNLM"/>
    </source>
</evidence>
<gene>
    <name evidence="2" type="ORF">H4O21_15280</name>
</gene>
<name>A0A839ISL3_9GAMM</name>
<dbReference type="EMBL" id="JACJFM010000021">
    <property type="protein sequence ID" value="MBB1487968.1"/>
    <property type="molecule type" value="Genomic_DNA"/>
</dbReference>
<dbReference type="RefSeq" id="WP_182809742.1">
    <property type="nucleotide sequence ID" value="NZ_JACJFM010000021.1"/>
</dbReference>
<evidence type="ECO:0000256" key="1">
    <source>
        <dbReference type="SAM" id="Phobius"/>
    </source>
</evidence>
<evidence type="ECO:0000313" key="2">
    <source>
        <dbReference type="EMBL" id="MBB1487968.1"/>
    </source>
</evidence>
<accession>A0A839ISL3</accession>
<evidence type="ECO:0000313" key="3">
    <source>
        <dbReference type="Proteomes" id="UP000565262"/>
    </source>
</evidence>
<dbReference type="AlphaFoldDB" id="A0A839ISL3"/>
<organism evidence="2 3">
    <name type="scientific">Oceanospirillum sediminis</name>
    <dbReference type="NCBI Taxonomy" id="2760088"/>
    <lineage>
        <taxon>Bacteria</taxon>
        <taxon>Pseudomonadati</taxon>
        <taxon>Pseudomonadota</taxon>
        <taxon>Gammaproteobacteria</taxon>
        <taxon>Oceanospirillales</taxon>
        <taxon>Oceanospirillaceae</taxon>
        <taxon>Oceanospirillum</taxon>
    </lineage>
</organism>
<keyword evidence="1" id="KW-0472">Membrane</keyword>
<dbReference type="Proteomes" id="UP000565262">
    <property type="component" value="Unassembled WGS sequence"/>
</dbReference>
<feature type="transmembrane region" description="Helical" evidence="1">
    <location>
        <begin position="25"/>
        <end position="50"/>
    </location>
</feature>